<gene>
    <name evidence="4" type="ORF">GCM10011348_45880</name>
</gene>
<feature type="compositionally biased region" description="Polar residues" evidence="2">
    <location>
        <begin position="225"/>
        <end position="237"/>
    </location>
</feature>
<feature type="region of interest" description="Disordered" evidence="2">
    <location>
        <begin position="203"/>
        <end position="256"/>
    </location>
</feature>
<dbReference type="Proteomes" id="UP000599578">
    <property type="component" value="Unassembled WGS sequence"/>
</dbReference>
<dbReference type="EMBL" id="BMLT01000021">
    <property type="protein sequence ID" value="GGO89046.1"/>
    <property type="molecule type" value="Genomic_DNA"/>
</dbReference>
<feature type="domain" description="DUF6651" evidence="3">
    <location>
        <begin position="114"/>
        <end position="215"/>
    </location>
</feature>
<proteinExistence type="predicted"/>
<dbReference type="InterPro" id="IPR046593">
    <property type="entry name" value="DUF6651"/>
</dbReference>
<sequence>MKLKLIEVDGKQYAEVQDGKPVYTGDDGSVTTYDAPAMHATIGRLNAEAKGHREAKEALEAKIGAFGDLDPEKARKALETVGNLDQKKLIDAGEVEKVKAEISSAFQKQLDQAKAEAEQLRTQHAQDRISAAFSGSKFIGEKLAIPGDMVMAAFGKNFEYKDGKIVAKDTNGNPIYSKSNPGEIASFDEALERIVETYPHRDSILKGSGQSGSGAGAPEGGGNVRTVTREQFSQLSPADQAKYAQAANKGEMKIVD</sequence>
<evidence type="ECO:0000256" key="1">
    <source>
        <dbReference type="SAM" id="Coils"/>
    </source>
</evidence>
<keyword evidence="1" id="KW-0175">Coiled coil</keyword>
<organism evidence="4 5">
    <name type="scientific">Marinobacterium nitratireducens</name>
    <dbReference type="NCBI Taxonomy" id="518897"/>
    <lineage>
        <taxon>Bacteria</taxon>
        <taxon>Pseudomonadati</taxon>
        <taxon>Pseudomonadota</taxon>
        <taxon>Gammaproteobacteria</taxon>
        <taxon>Oceanospirillales</taxon>
        <taxon>Oceanospirillaceae</taxon>
        <taxon>Marinobacterium</taxon>
    </lineage>
</organism>
<evidence type="ECO:0000313" key="5">
    <source>
        <dbReference type="Proteomes" id="UP000599578"/>
    </source>
</evidence>
<dbReference type="RefSeq" id="WP_188862983.1">
    <property type="nucleotide sequence ID" value="NZ_BMLT01000021.1"/>
</dbReference>
<accession>A0A917ZQR9</accession>
<evidence type="ECO:0000313" key="4">
    <source>
        <dbReference type="EMBL" id="GGO89046.1"/>
    </source>
</evidence>
<dbReference type="AlphaFoldDB" id="A0A917ZQR9"/>
<evidence type="ECO:0000256" key="2">
    <source>
        <dbReference type="SAM" id="MobiDB-lite"/>
    </source>
</evidence>
<dbReference type="Pfam" id="PF20356">
    <property type="entry name" value="DUF6651"/>
    <property type="match status" value="1"/>
</dbReference>
<feature type="compositionally biased region" description="Gly residues" evidence="2">
    <location>
        <begin position="209"/>
        <end position="223"/>
    </location>
</feature>
<name>A0A917ZQR9_9GAMM</name>
<keyword evidence="5" id="KW-1185">Reference proteome</keyword>
<feature type="coiled-coil region" evidence="1">
    <location>
        <begin position="103"/>
        <end position="130"/>
    </location>
</feature>
<evidence type="ECO:0000259" key="3">
    <source>
        <dbReference type="Pfam" id="PF20356"/>
    </source>
</evidence>
<protein>
    <recommendedName>
        <fullName evidence="3">DUF6651 domain-containing protein</fullName>
    </recommendedName>
</protein>
<reference evidence="4 5" key="1">
    <citation type="journal article" date="2014" name="Int. J. Syst. Evol. Microbiol.">
        <title>Complete genome sequence of Corynebacterium casei LMG S-19264T (=DSM 44701T), isolated from a smear-ripened cheese.</title>
        <authorList>
            <consortium name="US DOE Joint Genome Institute (JGI-PGF)"/>
            <person name="Walter F."/>
            <person name="Albersmeier A."/>
            <person name="Kalinowski J."/>
            <person name="Ruckert C."/>
        </authorList>
    </citation>
    <scope>NUCLEOTIDE SEQUENCE [LARGE SCALE GENOMIC DNA]</scope>
    <source>
        <strain evidence="4 5">CGMCC 1.7286</strain>
    </source>
</reference>
<comment type="caution">
    <text evidence="4">The sequence shown here is derived from an EMBL/GenBank/DDBJ whole genome shotgun (WGS) entry which is preliminary data.</text>
</comment>